<dbReference type="AlphaFoldDB" id="Q1J3R6"/>
<proteinExistence type="predicted"/>
<name>Q1J3R6_DEIGD</name>
<sequence>MTYAPSLSDIVLPIGGSTPFYVRVTVPSGYDPSSGNQETAVIQITATTNTTPSDTGSTSVTDVTTVLRSSASITKSVALCSNPTCSSASPLSQGAPVAPNDLLLYTITASNTGEAPQNSVYIADTLPAETLFLSANAQGNGLPLLYSTDNGLTWNTQAPSSLPNGTLLVGVDSNNDGQVNTNDALAAGQSFTVQIIVRVR</sequence>
<reference evidence="2" key="1">
    <citation type="submission" date="2006-04" db="EMBL/GenBank/DDBJ databases">
        <title>Complete sequence of plasmid1 pDGEO01 of Deinococcus geothermalis DSM 11300.</title>
        <authorList>
            <consortium name="US DOE Joint Genome Institute"/>
            <person name="Copeland A."/>
            <person name="Lucas S."/>
            <person name="Lapidus A."/>
            <person name="Barry K."/>
            <person name="Detter J.C."/>
            <person name="Glavina del Rio T."/>
            <person name="Hammon N."/>
            <person name="Israni S."/>
            <person name="Dalin E."/>
            <person name="Tice H."/>
            <person name="Pitluck S."/>
            <person name="Brettin T."/>
            <person name="Bruce D."/>
            <person name="Han C."/>
            <person name="Tapia R."/>
            <person name="Saunders E."/>
            <person name="Gilna P."/>
            <person name="Schmutz J."/>
            <person name="Larimer F."/>
            <person name="Land M."/>
            <person name="Hauser L."/>
            <person name="Kyrpides N."/>
            <person name="Kim E."/>
            <person name="Daly M.J."/>
            <person name="Fredrickson J.K."/>
            <person name="Makarova K.S."/>
            <person name="Gaidamakova E.K."/>
            <person name="Zhai M."/>
            <person name="Richardson P."/>
        </authorList>
    </citation>
    <scope>NUCLEOTIDE SEQUENCE</scope>
    <source>
        <strain evidence="2">DSM 11300</strain>
        <plasmid evidence="2">pDGEO01</plasmid>
    </source>
</reference>
<keyword evidence="2" id="KW-0614">Plasmid</keyword>
<dbReference type="RefSeq" id="WP_011525622.1">
    <property type="nucleotide sequence ID" value="NC_008010.2"/>
</dbReference>
<dbReference type="InterPro" id="IPR047589">
    <property type="entry name" value="DUF11_rpt"/>
</dbReference>
<evidence type="ECO:0000259" key="1">
    <source>
        <dbReference type="Pfam" id="PF01345"/>
    </source>
</evidence>
<dbReference type="eggNOG" id="COG4719">
    <property type="taxonomic scope" value="Bacteria"/>
</dbReference>
<feature type="domain" description="DUF11" evidence="1">
    <location>
        <begin position="97"/>
        <end position="179"/>
    </location>
</feature>
<dbReference type="InterPro" id="IPR001434">
    <property type="entry name" value="OmcB-like_DUF11"/>
</dbReference>
<dbReference type="Pfam" id="PF01345">
    <property type="entry name" value="DUF11"/>
    <property type="match status" value="1"/>
</dbReference>
<keyword evidence="3" id="KW-1185">Reference proteome</keyword>
<evidence type="ECO:0000313" key="2">
    <source>
        <dbReference type="EMBL" id="ABF43868.1"/>
    </source>
</evidence>
<protein>
    <recommendedName>
        <fullName evidence="1">DUF11 domain-containing protein</fullName>
    </recommendedName>
</protein>
<dbReference type="NCBIfam" id="TIGR01451">
    <property type="entry name" value="B_ant_repeat"/>
    <property type="match status" value="1"/>
</dbReference>
<dbReference type="HOGENOM" id="CLU_1364327_0_0_0"/>
<dbReference type="Proteomes" id="UP000002431">
    <property type="component" value="Plasmid pDGEO01"/>
</dbReference>
<accession>Q1J3R6</accession>
<evidence type="ECO:0000313" key="3">
    <source>
        <dbReference type="Proteomes" id="UP000002431"/>
    </source>
</evidence>
<dbReference type="EMBL" id="CP000358">
    <property type="protein sequence ID" value="ABF43868.1"/>
    <property type="molecule type" value="Genomic_DNA"/>
</dbReference>
<geneLocation type="plasmid" evidence="2 3">
    <name>pDGEO01</name>
</geneLocation>
<dbReference type="KEGG" id="dge:Dgeo_2434"/>
<dbReference type="SUPFAM" id="SSF110296">
    <property type="entry name" value="Oligoxyloglucan reducing end-specific cellobiohydrolase"/>
    <property type="match status" value="1"/>
</dbReference>
<gene>
    <name evidence="2" type="ordered locus">Dgeo_2434</name>
</gene>
<organism evidence="2 3">
    <name type="scientific">Deinococcus geothermalis (strain DSM 11300 / CIP 105573 / AG-3a)</name>
    <dbReference type="NCBI Taxonomy" id="319795"/>
    <lineage>
        <taxon>Bacteria</taxon>
        <taxon>Thermotogati</taxon>
        <taxon>Deinococcota</taxon>
        <taxon>Deinococci</taxon>
        <taxon>Deinococcales</taxon>
        <taxon>Deinococcaceae</taxon>
        <taxon>Deinococcus</taxon>
    </lineage>
</organism>